<keyword evidence="3" id="KW-0378">Hydrolase</keyword>
<sequence length="126" mass="14458">MLKDTFLKIISEAEQYIGMKYVWGGSNPHTGFDCSGFTQWTFKKGGISLPRTAQKQYQQCTKIRTEYAKEGDLVFFTNTRKSKRVITHVGIYVGNNLMFDANRNGIGFTDVTTVYWKSRFVSFGRV</sequence>
<dbReference type="SUPFAM" id="SSF54001">
    <property type="entry name" value="Cysteine proteinases"/>
    <property type="match status" value="1"/>
</dbReference>
<evidence type="ECO:0000313" key="7">
    <source>
        <dbReference type="Proteomes" id="UP001197974"/>
    </source>
</evidence>
<dbReference type="RefSeq" id="WP_226542893.1">
    <property type="nucleotide sequence ID" value="NZ_CP129013.1"/>
</dbReference>
<dbReference type="Proteomes" id="UP001197974">
    <property type="component" value="Chromosome"/>
</dbReference>
<evidence type="ECO:0000259" key="5">
    <source>
        <dbReference type="PROSITE" id="PS51935"/>
    </source>
</evidence>
<dbReference type="PROSITE" id="PS51935">
    <property type="entry name" value="NLPC_P60"/>
    <property type="match status" value="1"/>
</dbReference>
<dbReference type="PANTHER" id="PTHR47053:SF5">
    <property type="entry name" value="BIFUNCTIONAL MURAMIDASE_DL-ENDOPEPTIDASE CWLT"/>
    <property type="match status" value="1"/>
</dbReference>
<dbReference type="EMBL" id="CP129013">
    <property type="protein sequence ID" value="WLR42413.1"/>
    <property type="molecule type" value="Genomic_DNA"/>
</dbReference>
<comment type="similarity">
    <text evidence="1">Belongs to the peptidase C40 family.</text>
</comment>
<name>A0ABY9JUK1_9BACI</name>
<gene>
    <name evidence="6" type="ORF">LC087_17175</name>
</gene>
<accession>A0ABY9JUK1</accession>
<dbReference type="PANTHER" id="PTHR47053">
    <property type="entry name" value="MUREIN DD-ENDOPEPTIDASE MEPH-RELATED"/>
    <property type="match status" value="1"/>
</dbReference>
<evidence type="ECO:0000256" key="3">
    <source>
        <dbReference type="ARBA" id="ARBA00022801"/>
    </source>
</evidence>
<dbReference type="Pfam" id="PF00877">
    <property type="entry name" value="NLPC_P60"/>
    <property type="match status" value="1"/>
</dbReference>
<evidence type="ECO:0000256" key="1">
    <source>
        <dbReference type="ARBA" id="ARBA00007074"/>
    </source>
</evidence>
<dbReference type="InterPro" id="IPR051202">
    <property type="entry name" value="Peptidase_C40"/>
</dbReference>
<keyword evidence="4" id="KW-0788">Thiol protease</keyword>
<organism evidence="6 7">
    <name type="scientific">Bacillus carboniphilus</name>
    <dbReference type="NCBI Taxonomy" id="86663"/>
    <lineage>
        <taxon>Bacteria</taxon>
        <taxon>Bacillati</taxon>
        <taxon>Bacillota</taxon>
        <taxon>Bacilli</taxon>
        <taxon>Bacillales</taxon>
        <taxon>Bacillaceae</taxon>
        <taxon>Bacillus</taxon>
    </lineage>
</organism>
<proteinExistence type="inferred from homology"/>
<protein>
    <submittedName>
        <fullName evidence="6">NlpC/P60 family protein</fullName>
    </submittedName>
</protein>
<dbReference type="InterPro" id="IPR000064">
    <property type="entry name" value="NLP_P60_dom"/>
</dbReference>
<evidence type="ECO:0000313" key="6">
    <source>
        <dbReference type="EMBL" id="WLR42413.1"/>
    </source>
</evidence>
<keyword evidence="7" id="KW-1185">Reference proteome</keyword>
<feature type="domain" description="NlpC/P60" evidence="5">
    <location>
        <begin position="3"/>
        <end position="126"/>
    </location>
</feature>
<keyword evidence="2" id="KW-0645">Protease</keyword>
<evidence type="ECO:0000256" key="2">
    <source>
        <dbReference type="ARBA" id="ARBA00022670"/>
    </source>
</evidence>
<evidence type="ECO:0000256" key="4">
    <source>
        <dbReference type="ARBA" id="ARBA00022807"/>
    </source>
</evidence>
<reference evidence="6 7" key="1">
    <citation type="submission" date="2023-06" db="EMBL/GenBank/DDBJ databases">
        <title>Five Gram-positive bacteria isolated from mangrove sediments in Shenzhen, Guangdong, China.</title>
        <authorList>
            <person name="Yu S."/>
            <person name="Zheng W."/>
            <person name="Huang Y."/>
        </authorList>
    </citation>
    <scope>NUCLEOTIDE SEQUENCE [LARGE SCALE GENOMIC DNA]</scope>
    <source>
        <strain evidence="6 7">SaN35-3</strain>
    </source>
</reference>
<dbReference type="Gene3D" id="3.90.1720.10">
    <property type="entry name" value="endopeptidase domain like (from Nostoc punctiforme)"/>
    <property type="match status" value="1"/>
</dbReference>
<dbReference type="InterPro" id="IPR038765">
    <property type="entry name" value="Papain-like_cys_pep_sf"/>
</dbReference>